<evidence type="ECO:0000256" key="5">
    <source>
        <dbReference type="ARBA" id="ARBA00023136"/>
    </source>
</evidence>
<keyword evidence="4" id="KW-1133">Transmembrane helix</keyword>
<dbReference type="PANTHER" id="PTHR43327:SF10">
    <property type="entry name" value="STOMATIN-LIKE PROTEIN 2, MITOCHONDRIAL"/>
    <property type="match status" value="1"/>
</dbReference>
<feature type="compositionally biased region" description="Low complexity" evidence="6">
    <location>
        <begin position="367"/>
        <end position="381"/>
    </location>
</feature>
<sequence>MEALIAVVVVALLVVIVIARSIRIIPQARAGVVERLGRYARTLHPGLSVLVPFIDKVRYTLDLREQVVSFPPQPVITEDNLVVSIDTVIYFQVTDPVRATYEIANYIQAIEQLTMTTLRNIVGGMDLERTLTSREEVNTELAAVLDEATGKWGVKVNRVEVKGIDPPPSIQDSMEKQMRADRDKRAAVLTAEGVRQSAILTAEGEKQSAILKAQGAREAQILGAQAQRESQILKAQGEAQAISTVFGAIHEGQPDQALLSYQYLQMLPQIAQGDANKVWILPSEFSKALEGLGTVAGKLAGGIELPPAPTQPRPSPALTADKNEAVAQAEERTDAALQTANDEVAAAIAAAEEAAKGRSVPSLGSHAATSTESTESTDSADVTPAGPPAEDPAPPASDPYPPSSGLGQGVPRSVDPSGEQRSE</sequence>
<dbReference type="CDD" id="cd08829">
    <property type="entry name" value="SPFH_paraslipin"/>
    <property type="match status" value="1"/>
</dbReference>
<dbReference type="RefSeq" id="WP_205120193.1">
    <property type="nucleotide sequence ID" value="NZ_JAFBCM010000001.1"/>
</dbReference>
<evidence type="ECO:0000313" key="9">
    <source>
        <dbReference type="Proteomes" id="UP001595699"/>
    </source>
</evidence>
<protein>
    <submittedName>
        <fullName evidence="8">SPFH domain-containing protein</fullName>
    </submittedName>
</protein>
<evidence type="ECO:0000256" key="3">
    <source>
        <dbReference type="ARBA" id="ARBA00022692"/>
    </source>
</evidence>
<organism evidence="8 9">
    <name type="scientific">Tenggerimyces flavus</name>
    <dbReference type="NCBI Taxonomy" id="1708749"/>
    <lineage>
        <taxon>Bacteria</taxon>
        <taxon>Bacillati</taxon>
        <taxon>Actinomycetota</taxon>
        <taxon>Actinomycetes</taxon>
        <taxon>Propionibacteriales</taxon>
        <taxon>Nocardioidaceae</taxon>
        <taxon>Tenggerimyces</taxon>
    </lineage>
</organism>
<accession>A0ABV7Y5E3</accession>
<proteinExistence type="inferred from homology"/>
<evidence type="ECO:0000256" key="4">
    <source>
        <dbReference type="ARBA" id="ARBA00022989"/>
    </source>
</evidence>
<dbReference type="PRINTS" id="PR00721">
    <property type="entry name" value="STOMATIN"/>
</dbReference>
<dbReference type="InterPro" id="IPR001972">
    <property type="entry name" value="Stomatin_HflK_fam"/>
</dbReference>
<dbReference type="InterPro" id="IPR018080">
    <property type="entry name" value="Band_7/stomatin-like_CS"/>
</dbReference>
<dbReference type="Proteomes" id="UP001595699">
    <property type="component" value="Unassembled WGS sequence"/>
</dbReference>
<gene>
    <name evidence="8" type="ORF">ACFOUW_03960</name>
</gene>
<comment type="caution">
    <text evidence="8">The sequence shown here is derived from an EMBL/GenBank/DDBJ whole genome shotgun (WGS) entry which is preliminary data.</text>
</comment>
<feature type="compositionally biased region" description="Pro residues" evidence="6">
    <location>
        <begin position="306"/>
        <end position="315"/>
    </location>
</feature>
<evidence type="ECO:0000259" key="7">
    <source>
        <dbReference type="SMART" id="SM00244"/>
    </source>
</evidence>
<dbReference type="InterPro" id="IPR001107">
    <property type="entry name" value="Band_7"/>
</dbReference>
<dbReference type="SUPFAM" id="SSF117892">
    <property type="entry name" value="Band 7/SPFH domain"/>
    <property type="match status" value="1"/>
</dbReference>
<comment type="similarity">
    <text evidence="2">Belongs to the band 7/mec-2 family.</text>
</comment>
<feature type="compositionally biased region" description="Basic and acidic residues" evidence="6">
    <location>
        <begin position="321"/>
        <end position="333"/>
    </location>
</feature>
<name>A0ABV7Y5E3_9ACTN</name>
<dbReference type="InterPro" id="IPR036013">
    <property type="entry name" value="Band_7/SPFH_dom_sf"/>
</dbReference>
<dbReference type="PANTHER" id="PTHR43327">
    <property type="entry name" value="STOMATIN-LIKE PROTEIN 2, MITOCHONDRIAL"/>
    <property type="match status" value="1"/>
</dbReference>
<evidence type="ECO:0000256" key="6">
    <source>
        <dbReference type="SAM" id="MobiDB-lite"/>
    </source>
</evidence>
<feature type="region of interest" description="Disordered" evidence="6">
    <location>
        <begin position="303"/>
        <end position="333"/>
    </location>
</feature>
<evidence type="ECO:0000313" key="8">
    <source>
        <dbReference type="EMBL" id="MFC3759979.1"/>
    </source>
</evidence>
<dbReference type="EMBL" id="JBHRZH010000004">
    <property type="protein sequence ID" value="MFC3759979.1"/>
    <property type="molecule type" value="Genomic_DNA"/>
</dbReference>
<keyword evidence="5" id="KW-0472">Membrane</keyword>
<keyword evidence="3" id="KW-0812">Transmembrane</keyword>
<keyword evidence="9" id="KW-1185">Reference proteome</keyword>
<comment type="subcellular location">
    <subcellularLocation>
        <location evidence="1">Membrane</location>
        <topology evidence="1">Single-pass membrane protein</topology>
    </subcellularLocation>
</comment>
<evidence type="ECO:0000256" key="2">
    <source>
        <dbReference type="ARBA" id="ARBA00008164"/>
    </source>
</evidence>
<dbReference type="PROSITE" id="PS01270">
    <property type="entry name" value="BAND_7"/>
    <property type="match status" value="1"/>
</dbReference>
<dbReference type="Pfam" id="PF01145">
    <property type="entry name" value="Band_7"/>
    <property type="match status" value="1"/>
</dbReference>
<reference evidence="9" key="1">
    <citation type="journal article" date="2019" name="Int. J. Syst. Evol. Microbiol.">
        <title>The Global Catalogue of Microorganisms (GCM) 10K type strain sequencing project: providing services to taxonomists for standard genome sequencing and annotation.</title>
        <authorList>
            <consortium name="The Broad Institute Genomics Platform"/>
            <consortium name="The Broad Institute Genome Sequencing Center for Infectious Disease"/>
            <person name="Wu L."/>
            <person name="Ma J."/>
        </authorList>
    </citation>
    <scope>NUCLEOTIDE SEQUENCE [LARGE SCALE GENOMIC DNA]</scope>
    <source>
        <strain evidence="9">CGMCC 4.7241</strain>
    </source>
</reference>
<dbReference type="Gene3D" id="3.30.479.30">
    <property type="entry name" value="Band 7 domain"/>
    <property type="match status" value="1"/>
</dbReference>
<feature type="domain" description="Band 7" evidence="7">
    <location>
        <begin position="20"/>
        <end position="178"/>
    </location>
</feature>
<feature type="region of interest" description="Disordered" evidence="6">
    <location>
        <begin position="354"/>
        <end position="423"/>
    </location>
</feature>
<evidence type="ECO:0000256" key="1">
    <source>
        <dbReference type="ARBA" id="ARBA00004167"/>
    </source>
</evidence>
<dbReference type="SMART" id="SM00244">
    <property type="entry name" value="PHB"/>
    <property type="match status" value="1"/>
</dbReference>
<feature type="compositionally biased region" description="Pro residues" evidence="6">
    <location>
        <begin position="385"/>
        <end position="402"/>
    </location>
</feature>
<dbReference type="InterPro" id="IPR050710">
    <property type="entry name" value="Band7/mec-2_domain"/>
</dbReference>